<dbReference type="AlphaFoldDB" id="A0A4U5LRQ6"/>
<dbReference type="Proteomes" id="UP000298663">
    <property type="component" value="Unassembled WGS sequence"/>
</dbReference>
<comment type="caution">
    <text evidence="2">The sequence shown here is derived from an EMBL/GenBank/DDBJ whole genome shotgun (WGS) entry which is preliminary data.</text>
</comment>
<dbReference type="InterPro" id="IPR042178">
    <property type="entry name" value="Serpin_sf_1"/>
</dbReference>
<dbReference type="InterPro" id="IPR023796">
    <property type="entry name" value="Serpin_dom"/>
</dbReference>
<evidence type="ECO:0000259" key="1">
    <source>
        <dbReference type="Pfam" id="PF00079"/>
    </source>
</evidence>
<gene>
    <name evidence="2" type="ORF">L596_030093</name>
</gene>
<accession>A0A4U5LRQ6</accession>
<protein>
    <recommendedName>
        <fullName evidence="1">Serpin domain-containing protein</fullName>
    </recommendedName>
</protein>
<sequence length="82" mass="9246">MPKFQTEFTSDLKATLALLGIKAAFTNGQFPGITHDPAKIDFILHKVKFEIDEDSSSSHSYFNGWIFGHNSKQEAERSLDRS</sequence>
<keyword evidence="3" id="KW-1185">Reference proteome</keyword>
<dbReference type="Gene3D" id="3.30.497.10">
    <property type="entry name" value="Antithrombin, subunit I, domain 2"/>
    <property type="match status" value="1"/>
</dbReference>
<dbReference type="InterPro" id="IPR036186">
    <property type="entry name" value="Serpin_sf"/>
</dbReference>
<dbReference type="EMBL" id="AZBU02000013">
    <property type="protein sequence ID" value="TKR58680.1"/>
    <property type="molecule type" value="Genomic_DNA"/>
</dbReference>
<evidence type="ECO:0000313" key="2">
    <source>
        <dbReference type="EMBL" id="TKR58680.1"/>
    </source>
</evidence>
<dbReference type="Pfam" id="PF00079">
    <property type="entry name" value="Serpin"/>
    <property type="match status" value="1"/>
</dbReference>
<evidence type="ECO:0000313" key="3">
    <source>
        <dbReference type="Proteomes" id="UP000298663"/>
    </source>
</evidence>
<name>A0A4U5LRQ6_STECR</name>
<proteinExistence type="predicted"/>
<reference evidence="2 3" key="1">
    <citation type="journal article" date="2015" name="Genome Biol.">
        <title>Comparative genomics of Steinernema reveals deeply conserved gene regulatory networks.</title>
        <authorList>
            <person name="Dillman A.R."/>
            <person name="Macchietto M."/>
            <person name="Porter C.F."/>
            <person name="Rogers A."/>
            <person name="Williams B."/>
            <person name="Antoshechkin I."/>
            <person name="Lee M.M."/>
            <person name="Goodwin Z."/>
            <person name="Lu X."/>
            <person name="Lewis E.E."/>
            <person name="Goodrich-Blair H."/>
            <person name="Stock S.P."/>
            <person name="Adams B.J."/>
            <person name="Sternberg P.W."/>
            <person name="Mortazavi A."/>
        </authorList>
    </citation>
    <scope>NUCLEOTIDE SEQUENCE [LARGE SCALE GENOMIC DNA]</scope>
    <source>
        <strain evidence="2 3">ALL</strain>
    </source>
</reference>
<dbReference type="SUPFAM" id="SSF56574">
    <property type="entry name" value="Serpins"/>
    <property type="match status" value="1"/>
</dbReference>
<reference evidence="2 3" key="2">
    <citation type="journal article" date="2019" name="G3 (Bethesda)">
        <title>Hybrid Assembly of the Genome of the Entomopathogenic Nematode Steinernema carpocapsae Identifies the X-Chromosome.</title>
        <authorList>
            <person name="Serra L."/>
            <person name="Macchietto M."/>
            <person name="Macias-Munoz A."/>
            <person name="McGill C.J."/>
            <person name="Rodriguez I.M."/>
            <person name="Rodriguez B."/>
            <person name="Murad R."/>
            <person name="Mortazavi A."/>
        </authorList>
    </citation>
    <scope>NUCLEOTIDE SEQUENCE [LARGE SCALE GENOMIC DNA]</scope>
    <source>
        <strain evidence="2 3">ALL</strain>
    </source>
</reference>
<organism evidence="2 3">
    <name type="scientific">Steinernema carpocapsae</name>
    <name type="common">Entomopathogenic nematode</name>
    <dbReference type="NCBI Taxonomy" id="34508"/>
    <lineage>
        <taxon>Eukaryota</taxon>
        <taxon>Metazoa</taxon>
        <taxon>Ecdysozoa</taxon>
        <taxon>Nematoda</taxon>
        <taxon>Chromadorea</taxon>
        <taxon>Rhabditida</taxon>
        <taxon>Tylenchina</taxon>
        <taxon>Panagrolaimomorpha</taxon>
        <taxon>Strongyloidoidea</taxon>
        <taxon>Steinernematidae</taxon>
        <taxon>Steinernema</taxon>
    </lineage>
</organism>
<feature type="domain" description="Serpin" evidence="1">
    <location>
        <begin position="1"/>
        <end position="58"/>
    </location>
</feature>